<evidence type="ECO:0000256" key="1">
    <source>
        <dbReference type="SAM" id="MobiDB-lite"/>
    </source>
</evidence>
<feature type="compositionally biased region" description="Polar residues" evidence="1">
    <location>
        <begin position="132"/>
        <end position="146"/>
    </location>
</feature>
<proteinExistence type="predicted"/>
<gene>
    <name evidence="2" type="primary">PTER</name>
    <name evidence="2" type="ORF">g.36631</name>
</gene>
<feature type="non-terminal residue" evidence="2">
    <location>
        <position position="1"/>
    </location>
</feature>
<accession>A0A1D1XEL4</accession>
<reference evidence="2" key="1">
    <citation type="submission" date="2015-07" db="EMBL/GenBank/DDBJ databases">
        <title>Transcriptome Assembly of Anthurium amnicola.</title>
        <authorList>
            <person name="Suzuki J."/>
        </authorList>
    </citation>
    <scope>NUCLEOTIDE SEQUENCE</scope>
</reference>
<name>A0A1D1XEL4_9ARAE</name>
<dbReference type="InterPro" id="IPR039312">
    <property type="entry name" value="ZPR"/>
</dbReference>
<dbReference type="PANTHER" id="PTHR33601:SF1">
    <property type="entry name" value="PROTEIN LITTLE ZIPPER 4"/>
    <property type="match status" value="1"/>
</dbReference>
<organism evidence="2">
    <name type="scientific">Anthurium amnicola</name>
    <dbReference type="NCBI Taxonomy" id="1678845"/>
    <lineage>
        <taxon>Eukaryota</taxon>
        <taxon>Viridiplantae</taxon>
        <taxon>Streptophyta</taxon>
        <taxon>Embryophyta</taxon>
        <taxon>Tracheophyta</taxon>
        <taxon>Spermatophyta</taxon>
        <taxon>Magnoliopsida</taxon>
        <taxon>Liliopsida</taxon>
        <taxon>Araceae</taxon>
        <taxon>Pothoideae</taxon>
        <taxon>Potheae</taxon>
        <taxon>Anthurium</taxon>
    </lineage>
</organism>
<dbReference type="PANTHER" id="PTHR33601">
    <property type="entry name" value="PROTEIN LITTLE ZIPPER 4"/>
    <property type="match status" value="1"/>
</dbReference>
<dbReference type="AlphaFoldDB" id="A0A1D1XEL4"/>
<protein>
    <submittedName>
        <fullName evidence="2">Phosphotriesterase-related protein</fullName>
    </submittedName>
</protein>
<evidence type="ECO:0000313" key="2">
    <source>
        <dbReference type="EMBL" id="JAT40852.1"/>
    </source>
</evidence>
<feature type="region of interest" description="Disordered" evidence="1">
    <location>
        <begin position="121"/>
        <end position="170"/>
    </location>
</feature>
<sequence>STALLHPCASSSSAQHTRPSRLPHYIMCPSTIYPTTISSYKPSSPLVRPPLDSDLFVPGFLSAGPKRQPPKRHLFLSRKREMERLNSKLYLQNCYMIKENERLRKKAALLNQENQALLSELKERLGKADQAQAENPSKGSASSSHTIPDLNASPAVGTTDAHGTGSSKKP</sequence>
<dbReference type="EMBL" id="GDJX01027084">
    <property type="protein sequence ID" value="JAT40852.1"/>
    <property type="molecule type" value="Transcribed_RNA"/>
</dbReference>